<evidence type="ECO:0000313" key="7">
    <source>
        <dbReference type="Proteomes" id="UP000013827"/>
    </source>
</evidence>
<dbReference type="GO" id="GO:0017000">
    <property type="term" value="P:antibiotic biosynthetic process"/>
    <property type="evidence" value="ECO:0007669"/>
    <property type="project" value="UniProtKB-KW"/>
</dbReference>
<evidence type="ECO:0000259" key="5">
    <source>
        <dbReference type="Pfam" id="PF02668"/>
    </source>
</evidence>
<sequence>MERSNAHLQQQLGKKDEQVTVSPTTTMDTLPLVSPPPSRETLRETLPAAPAAPDDPVRRPTRRHRWLLWPLLAAVVAALPLLPVEVWLPHMDLPSDDLSSTADPLPPLFPADVPSFLNATCLDSERRFPLVVTPVDPSVSIERVSEWVERNRDIVTGWLDAYGAVLLRGFAVEEAAQFERVAMAYTDRLDNIYLGTSPREPVTNSEFVFTASEFESWKVVPMHCEMSFLPRPPEHLFFFAKEMPPDMVGGETPLVDMRAVAREMGEATRAVFERKGIRYVRAYPSARSSHPLDKYDPFKTKSYEAMFRHVPSAASDAAAVEAESRRQGFTPSWGPRGILKLTHETPAFRTHPRTGDEVWHNHLGVLHSAAWADEFAHAARHLRSARYAALSWLFYALDALIHRGLFGEAFGQHVTHRGGEPIAAEHVWHVRRLMWKHTLTAPWRQGDIILVDNFRLAHARMPFSTAGKRRLWAIWAKPPASLE</sequence>
<dbReference type="Gene3D" id="3.60.130.10">
    <property type="entry name" value="Clavaminate synthase-like"/>
    <property type="match status" value="1"/>
</dbReference>
<dbReference type="GO" id="GO:0016491">
    <property type="term" value="F:oxidoreductase activity"/>
    <property type="evidence" value="ECO:0007669"/>
    <property type="project" value="UniProtKB-KW"/>
</dbReference>
<dbReference type="InterPro" id="IPR050411">
    <property type="entry name" value="AlphaKG_dependent_hydroxylases"/>
</dbReference>
<dbReference type="Proteomes" id="UP000013827">
    <property type="component" value="Unassembled WGS sequence"/>
</dbReference>
<evidence type="ECO:0000256" key="2">
    <source>
        <dbReference type="ARBA" id="ARBA00023194"/>
    </source>
</evidence>
<feature type="transmembrane region" description="Helical" evidence="4">
    <location>
        <begin position="66"/>
        <end position="88"/>
    </location>
</feature>
<dbReference type="PANTHER" id="PTHR10696:SF56">
    <property type="entry name" value="TAUD_TFDA-LIKE DOMAIN-CONTAINING PROTEIN"/>
    <property type="match status" value="1"/>
</dbReference>
<feature type="compositionally biased region" description="Polar residues" evidence="3">
    <location>
        <begin position="19"/>
        <end position="28"/>
    </location>
</feature>
<name>A0A0D3K0H0_EMIH1</name>
<dbReference type="Pfam" id="PF02668">
    <property type="entry name" value="TauD"/>
    <property type="match status" value="1"/>
</dbReference>
<dbReference type="AlphaFoldDB" id="A0A0D3K0H0"/>
<keyword evidence="7" id="KW-1185">Reference proteome</keyword>
<dbReference type="PANTHER" id="PTHR10696">
    <property type="entry name" value="GAMMA-BUTYROBETAINE HYDROXYLASE-RELATED"/>
    <property type="match status" value="1"/>
</dbReference>
<reference evidence="7" key="1">
    <citation type="journal article" date="2013" name="Nature">
        <title>Pan genome of the phytoplankton Emiliania underpins its global distribution.</title>
        <authorList>
            <person name="Read B.A."/>
            <person name="Kegel J."/>
            <person name="Klute M.J."/>
            <person name="Kuo A."/>
            <person name="Lefebvre S.C."/>
            <person name="Maumus F."/>
            <person name="Mayer C."/>
            <person name="Miller J."/>
            <person name="Monier A."/>
            <person name="Salamov A."/>
            <person name="Young J."/>
            <person name="Aguilar M."/>
            <person name="Claverie J.M."/>
            <person name="Frickenhaus S."/>
            <person name="Gonzalez K."/>
            <person name="Herman E.K."/>
            <person name="Lin Y.C."/>
            <person name="Napier J."/>
            <person name="Ogata H."/>
            <person name="Sarno A.F."/>
            <person name="Shmutz J."/>
            <person name="Schroeder D."/>
            <person name="de Vargas C."/>
            <person name="Verret F."/>
            <person name="von Dassow P."/>
            <person name="Valentin K."/>
            <person name="Van de Peer Y."/>
            <person name="Wheeler G."/>
            <person name="Dacks J.B."/>
            <person name="Delwiche C.F."/>
            <person name="Dyhrman S.T."/>
            <person name="Glockner G."/>
            <person name="John U."/>
            <person name="Richards T."/>
            <person name="Worden A.Z."/>
            <person name="Zhang X."/>
            <person name="Grigoriev I.V."/>
            <person name="Allen A.E."/>
            <person name="Bidle K."/>
            <person name="Borodovsky M."/>
            <person name="Bowler C."/>
            <person name="Brownlee C."/>
            <person name="Cock J.M."/>
            <person name="Elias M."/>
            <person name="Gladyshev V.N."/>
            <person name="Groth M."/>
            <person name="Guda C."/>
            <person name="Hadaegh A."/>
            <person name="Iglesias-Rodriguez M.D."/>
            <person name="Jenkins J."/>
            <person name="Jones B.M."/>
            <person name="Lawson T."/>
            <person name="Leese F."/>
            <person name="Lindquist E."/>
            <person name="Lobanov A."/>
            <person name="Lomsadze A."/>
            <person name="Malik S.B."/>
            <person name="Marsh M.E."/>
            <person name="Mackinder L."/>
            <person name="Mock T."/>
            <person name="Mueller-Roeber B."/>
            <person name="Pagarete A."/>
            <person name="Parker M."/>
            <person name="Probert I."/>
            <person name="Quesneville H."/>
            <person name="Raines C."/>
            <person name="Rensing S.A."/>
            <person name="Riano-Pachon D.M."/>
            <person name="Richier S."/>
            <person name="Rokitta S."/>
            <person name="Shiraiwa Y."/>
            <person name="Soanes D.M."/>
            <person name="van der Giezen M."/>
            <person name="Wahlund T.M."/>
            <person name="Williams B."/>
            <person name="Wilson W."/>
            <person name="Wolfe G."/>
            <person name="Wurch L.L."/>
        </authorList>
    </citation>
    <scope>NUCLEOTIDE SEQUENCE</scope>
</reference>
<organism evidence="6 7">
    <name type="scientific">Emiliania huxleyi (strain CCMP1516)</name>
    <dbReference type="NCBI Taxonomy" id="280463"/>
    <lineage>
        <taxon>Eukaryota</taxon>
        <taxon>Haptista</taxon>
        <taxon>Haptophyta</taxon>
        <taxon>Prymnesiophyceae</taxon>
        <taxon>Isochrysidales</taxon>
        <taxon>Noelaerhabdaceae</taxon>
        <taxon>Emiliania</taxon>
    </lineage>
</organism>
<dbReference type="PaxDb" id="2903-EOD29255"/>
<dbReference type="HOGENOM" id="CLU_044153_0_0_1"/>
<dbReference type="KEGG" id="ehx:EMIHUDRAFT_434635"/>
<feature type="compositionally biased region" description="Low complexity" evidence="3">
    <location>
        <begin position="45"/>
        <end position="54"/>
    </location>
</feature>
<evidence type="ECO:0000256" key="1">
    <source>
        <dbReference type="ARBA" id="ARBA00023002"/>
    </source>
</evidence>
<keyword evidence="1" id="KW-0560">Oxidoreductase</keyword>
<keyword evidence="4" id="KW-0472">Membrane</keyword>
<dbReference type="RefSeq" id="XP_005781684.1">
    <property type="nucleotide sequence ID" value="XM_005781627.1"/>
</dbReference>
<keyword evidence="2" id="KW-0045">Antibiotic biosynthesis</keyword>
<dbReference type="GeneID" id="19046604"/>
<keyword evidence="4" id="KW-0812">Transmembrane</keyword>
<dbReference type="SUPFAM" id="SSF51197">
    <property type="entry name" value="Clavaminate synthase-like"/>
    <property type="match status" value="1"/>
</dbReference>
<evidence type="ECO:0000256" key="4">
    <source>
        <dbReference type="SAM" id="Phobius"/>
    </source>
</evidence>
<dbReference type="InterPro" id="IPR042098">
    <property type="entry name" value="TauD-like_sf"/>
</dbReference>
<dbReference type="InterPro" id="IPR003819">
    <property type="entry name" value="TauD/TfdA-like"/>
</dbReference>
<accession>A0A0D3K0H0</accession>
<feature type="region of interest" description="Disordered" evidence="3">
    <location>
        <begin position="1"/>
        <end position="58"/>
    </location>
</feature>
<evidence type="ECO:0000256" key="3">
    <source>
        <dbReference type="SAM" id="MobiDB-lite"/>
    </source>
</evidence>
<proteinExistence type="predicted"/>
<protein>
    <recommendedName>
        <fullName evidence="5">TauD/TfdA-like domain-containing protein</fullName>
    </recommendedName>
</protein>
<evidence type="ECO:0000313" key="6">
    <source>
        <dbReference type="EnsemblProtists" id="EOD29255"/>
    </source>
</evidence>
<dbReference type="EnsemblProtists" id="EOD29255">
    <property type="protein sequence ID" value="EOD29255"/>
    <property type="gene ID" value="EMIHUDRAFT_434635"/>
</dbReference>
<reference evidence="6" key="2">
    <citation type="submission" date="2024-10" db="UniProtKB">
        <authorList>
            <consortium name="EnsemblProtists"/>
        </authorList>
    </citation>
    <scope>IDENTIFICATION</scope>
</reference>
<feature type="compositionally biased region" description="Polar residues" evidence="3">
    <location>
        <begin position="1"/>
        <end position="12"/>
    </location>
</feature>
<dbReference type="OMA" id="HIRESIW"/>
<keyword evidence="4" id="KW-1133">Transmembrane helix</keyword>
<feature type="domain" description="TauD/TfdA-like" evidence="5">
    <location>
        <begin position="137"/>
        <end position="475"/>
    </location>
</feature>